<proteinExistence type="predicted"/>
<dbReference type="AlphaFoldDB" id="A0A6G4XCX9"/>
<organism evidence="1 2">
    <name type="scientific">Streptomyces mesophilus</name>
    <dbReference type="NCBI Taxonomy" id="1775132"/>
    <lineage>
        <taxon>Bacteria</taxon>
        <taxon>Bacillati</taxon>
        <taxon>Actinomycetota</taxon>
        <taxon>Actinomycetes</taxon>
        <taxon>Kitasatosporales</taxon>
        <taxon>Streptomycetaceae</taxon>
        <taxon>Streptomyces</taxon>
    </lineage>
</organism>
<name>A0A6G4XCX9_9ACTN</name>
<accession>A0A6G4XCX9</accession>
<sequence length="56" mass="6156">MRREVELSLVAFTSMSRCATSVDRGLVLLRGASPKTFRSVAQLTSTRTPASVRAMR</sequence>
<dbReference type="EMBL" id="JAAKZW010000014">
    <property type="protein sequence ID" value="NGO75416.1"/>
    <property type="molecule type" value="Genomic_DNA"/>
</dbReference>
<dbReference type="RefSeq" id="WP_165330936.1">
    <property type="nucleotide sequence ID" value="NZ_JAAKZW010000014.1"/>
</dbReference>
<keyword evidence="2" id="KW-1185">Reference proteome</keyword>
<dbReference type="Proteomes" id="UP000481109">
    <property type="component" value="Unassembled WGS sequence"/>
</dbReference>
<gene>
    <name evidence="1" type="ORF">G6045_06955</name>
</gene>
<protein>
    <submittedName>
        <fullName evidence="1">Uncharacterized protein</fullName>
    </submittedName>
</protein>
<evidence type="ECO:0000313" key="2">
    <source>
        <dbReference type="Proteomes" id="UP000481109"/>
    </source>
</evidence>
<evidence type="ECO:0000313" key="1">
    <source>
        <dbReference type="EMBL" id="NGO75416.1"/>
    </source>
</evidence>
<reference evidence="1 2" key="1">
    <citation type="submission" date="2020-02" db="EMBL/GenBank/DDBJ databases">
        <title>Whole-genome analyses of novel actinobacteria.</title>
        <authorList>
            <person name="Sahin N."/>
            <person name="Tokatli A."/>
        </authorList>
    </citation>
    <scope>NUCLEOTIDE SEQUENCE [LARGE SCALE GENOMIC DNA]</scope>
    <source>
        <strain evidence="1 2">YC504</strain>
    </source>
</reference>
<comment type="caution">
    <text evidence="1">The sequence shown here is derived from an EMBL/GenBank/DDBJ whole genome shotgun (WGS) entry which is preliminary data.</text>
</comment>